<dbReference type="HOGENOM" id="CLU_1170968_0_0_1"/>
<dbReference type="AlphaFoldDB" id="B6HEM9"/>
<dbReference type="OrthoDB" id="10625710at2759"/>
<accession>B6HEM9</accession>
<name>B6HEM9_PENRW</name>
<dbReference type="EMBL" id="AM920435">
    <property type="protein sequence ID" value="CAP86126.1"/>
    <property type="molecule type" value="Genomic_DNA"/>
</dbReference>
<protein>
    <submittedName>
        <fullName evidence="2">Uncharacterized protein</fullName>
    </submittedName>
</protein>
<organism evidence="2 3">
    <name type="scientific">Penicillium rubens (strain ATCC 28089 / DSM 1075 / NRRL 1951 / Wisconsin 54-1255)</name>
    <name type="common">Penicillium chrysogenum</name>
    <dbReference type="NCBI Taxonomy" id="500485"/>
    <lineage>
        <taxon>Eukaryota</taxon>
        <taxon>Fungi</taxon>
        <taxon>Dikarya</taxon>
        <taxon>Ascomycota</taxon>
        <taxon>Pezizomycotina</taxon>
        <taxon>Eurotiomycetes</taxon>
        <taxon>Eurotiomycetidae</taxon>
        <taxon>Eurotiales</taxon>
        <taxon>Aspergillaceae</taxon>
        <taxon>Penicillium</taxon>
        <taxon>Penicillium chrysogenum species complex</taxon>
    </lineage>
</organism>
<feature type="region of interest" description="Disordered" evidence="1">
    <location>
        <begin position="1"/>
        <end position="25"/>
    </location>
</feature>
<feature type="compositionally biased region" description="Polar residues" evidence="1">
    <location>
        <begin position="10"/>
        <end position="23"/>
    </location>
</feature>
<sequence length="237" mass="26150">MILIDRSDASHSTPTGYRVTHTTYGRPGPPDFTLGNSALGISPCKSEHSLLEPTIYTSMPLASQTAESKFMVERGVTGCDSGLSRRSLPKELLLVQGPQICCPGDKASLYHLCHSDPFTAFLSVLTLLIHWTGASRVYRVHWLLRGNARHEPVRSVCSESPTQFYAEDVTHPHHPVQQVLQCGVHCALESTVSNSVYQGLDQRYGVDSPKPSWVGISLSGVITQFWDCWDLSTKEKP</sequence>
<evidence type="ECO:0000256" key="1">
    <source>
        <dbReference type="SAM" id="MobiDB-lite"/>
    </source>
</evidence>
<reference evidence="2 3" key="1">
    <citation type="journal article" date="2008" name="Nat. Biotechnol.">
        <title>Genome sequencing and analysis of the filamentous fungus Penicillium chrysogenum.</title>
        <authorList>
            <person name="van den Berg M.A."/>
            <person name="Albang R."/>
            <person name="Albermann K."/>
            <person name="Badger J.H."/>
            <person name="Daran J.-M."/>
            <person name="Driessen A.J.M."/>
            <person name="Garcia-Estrada C."/>
            <person name="Fedorova N.D."/>
            <person name="Harris D.M."/>
            <person name="Heijne W.H.M."/>
            <person name="Joardar V.S."/>
            <person name="Kiel J.A.K.W."/>
            <person name="Kovalchuk A."/>
            <person name="Martin J.F."/>
            <person name="Nierman W.C."/>
            <person name="Nijland J.G."/>
            <person name="Pronk J.T."/>
            <person name="Roubos J.A."/>
            <person name="van der Klei I.J."/>
            <person name="van Peij N.N.M.E."/>
            <person name="Veenhuis M."/>
            <person name="von Doehren H."/>
            <person name="Wagner C."/>
            <person name="Wortman J.R."/>
            <person name="Bovenberg R.A.L."/>
        </authorList>
    </citation>
    <scope>NUCLEOTIDE SEQUENCE [LARGE SCALE GENOMIC DNA]</scope>
    <source>
        <strain evidence="3">ATCC 28089 / DSM 1075 / NRRL 1951 / Wisconsin 54-1255</strain>
    </source>
</reference>
<gene>
    <name evidence="2" type="ORF">Pc20g07970</name>
    <name evidence="2" type="ORF">PCH_Pc20g07970</name>
</gene>
<evidence type="ECO:0000313" key="3">
    <source>
        <dbReference type="Proteomes" id="UP000000724"/>
    </source>
</evidence>
<dbReference type="Proteomes" id="UP000000724">
    <property type="component" value="Contig Pc00c20"/>
</dbReference>
<evidence type="ECO:0000313" key="2">
    <source>
        <dbReference type="EMBL" id="CAP86126.1"/>
    </source>
</evidence>
<dbReference type="VEuPathDB" id="FungiDB:PCH_Pc20g07970"/>
<proteinExistence type="predicted"/>
<keyword evidence="3" id="KW-1185">Reference proteome</keyword>